<proteinExistence type="predicted"/>
<evidence type="ECO:0000256" key="1">
    <source>
        <dbReference type="SAM" id="SignalP"/>
    </source>
</evidence>
<keyword evidence="3" id="KW-1185">Reference proteome</keyword>
<organism evidence="2 3">
    <name type="scientific">Cimex lectularius</name>
    <name type="common">Bed bug</name>
    <name type="synonym">Acanthia lectularia</name>
    <dbReference type="NCBI Taxonomy" id="79782"/>
    <lineage>
        <taxon>Eukaryota</taxon>
        <taxon>Metazoa</taxon>
        <taxon>Ecdysozoa</taxon>
        <taxon>Arthropoda</taxon>
        <taxon>Hexapoda</taxon>
        <taxon>Insecta</taxon>
        <taxon>Pterygota</taxon>
        <taxon>Neoptera</taxon>
        <taxon>Paraneoptera</taxon>
        <taxon>Hemiptera</taxon>
        <taxon>Heteroptera</taxon>
        <taxon>Panheteroptera</taxon>
        <taxon>Cimicomorpha</taxon>
        <taxon>Cimicidae</taxon>
        <taxon>Cimex</taxon>
    </lineage>
</organism>
<evidence type="ECO:0000313" key="3">
    <source>
        <dbReference type="Proteomes" id="UP000494040"/>
    </source>
</evidence>
<feature type="chain" id="PRO_5035318478" evidence="1">
    <location>
        <begin position="28"/>
        <end position="120"/>
    </location>
</feature>
<sequence>MYKRRDSTEYCVWSCIVILFVLALVVASQTEYVTGRGGRQVDCMKYVFAPVCRGVAAKKSAKRSTNFIPRLQYNVLRSQEELDPWYGFQPEGRIPSNKIGKEKDMFNNYEDIFTERERLF</sequence>
<name>A0A8I6S9P9_CIMLE</name>
<dbReference type="Proteomes" id="UP000494040">
    <property type="component" value="Unassembled WGS sequence"/>
</dbReference>
<evidence type="ECO:0000313" key="2">
    <source>
        <dbReference type="EnsemblMetazoa" id="XP_014259166.1"/>
    </source>
</evidence>
<feature type="signal peptide" evidence="1">
    <location>
        <begin position="1"/>
        <end position="27"/>
    </location>
</feature>
<dbReference type="AlphaFoldDB" id="A0A8I6S9P9"/>
<dbReference type="GeneID" id="106672335"/>
<dbReference type="EnsemblMetazoa" id="XM_014403680.2">
    <property type="protein sequence ID" value="XP_014259166.1"/>
    <property type="gene ID" value="LOC106672335"/>
</dbReference>
<keyword evidence="1" id="KW-0732">Signal</keyword>
<dbReference type="OrthoDB" id="6630716at2759"/>
<dbReference type="KEGG" id="clec:106672335"/>
<dbReference type="RefSeq" id="XP_014259166.1">
    <property type="nucleotide sequence ID" value="XM_014403680.2"/>
</dbReference>
<reference evidence="2" key="1">
    <citation type="submission" date="2022-01" db="UniProtKB">
        <authorList>
            <consortium name="EnsemblMetazoa"/>
        </authorList>
    </citation>
    <scope>IDENTIFICATION</scope>
</reference>
<protein>
    <submittedName>
        <fullName evidence="2">Uncharacterized protein</fullName>
    </submittedName>
</protein>
<accession>A0A8I6S9P9</accession>